<keyword evidence="4 6" id="KW-0472">Membrane</keyword>
<evidence type="ECO:0000256" key="6">
    <source>
        <dbReference type="RuleBase" id="RU361157"/>
    </source>
</evidence>
<accession>A0A939C1M7</accession>
<dbReference type="PANTHER" id="PTHR43229">
    <property type="entry name" value="NODULATION PROTEIN J"/>
    <property type="match status" value="1"/>
</dbReference>
<comment type="subcellular location">
    <subcellularLocation>
        <location evidence="6">Cell membrane</location>
        <topology evidence="6">Multi-pass membrane protein</topology>
    </subcellularLocation>
    <subcellularLocation>
        <location evidence="1">Membrane</location>
        <topology evidence="1">Multi-pass membrane protein</topology>
    </subcellularLocation>
</comment>
<feature type="transmembrane region" description="Helical" evidence="6">
    <location>
        <begin position="28"/>
        <end position="49"/>
    </location>
</feature>
<evidence type="ECO:0000313" key="8">
    <source>
        <dbReference type="EMBL" id="MBM9467319.1"/>
    </source>
</evidence>
<evidence type="ECO:0000256" key="3">
    <source>
        <dbReference type="ARBA" id="ARBA00022989"/>
    </source>
</evidence>
<feature type="domain" description="ABC transmembrane type-2" evidence="7">
    <location>
        <begin position="27"/>
        <end position="264"/>
    </location>
</feature>
<proteinExistence type="inferred from homology"/>
<feature type="transmembrane region" description="Helical" evidence="6">
    <location>
        <begin position="104"/>
        <end position="130"/>
    </location>
</feature>
<feature type="transmembrane region" description="Helical" evidence="6">
    <location>
        <begin position="171"/>
        <end position="191"/>
    </location>
</feature>
<evidence type="ECO:0000256" key="5">
    <source>
        <dbReference type="ARBA" id="ARBA00023251"/>
    </source>
</evidence>
<dbReference type="InterPro" id="IPR000412">
    <property type="entry name" value="ABC_2_transport"/>
</dbReference>
<name>A0A939C1M7_9ACTN</name>
<keyword evidence="5" id="KW-0046">Antibiotic resistance</keyword>
<dbReference type="AlphaFoldDB" id="A0A939C1M7"/>
<dbReference type="InterPro" id="IPR051784">
    <property type="entry name" value="Nod_factor_ABC_transporter"/>
</dbReference>
<dbReference type="InterPro" id="IPR013525">
    <property type="entry name" value="ABC2_TM"/>
</dbReference>
<dbReference type="GO" id="GO:0140359">
    <property type="term" value="F:ABC-type transporter activity"/>
    <property type="evidence" value="ECO:0007669"/>
    <property type="project" value="InterPro"/>
</dbReference>
<dbReference type="PANTHER" id="PTHR43229:SF2">
    <property type="entry name" value="NODULATION PROTEIN J"/>
    <property type="match status" value="1"/>
</dbReference>
<evidence type="ECO:0000259" key="7">
    <source>
        <dbReference type="PROSITE" id="PS51012"/>
    </source>
</evidence>
<keyword evidence="6" id="KW-1003">Cell membrane</keyword>
<keyword evidence="3 6" id="KW-1133">Transmembrane helix</keyword>
<keyword evidence="2 6" id="KW-0812">Transmembrane</keyword>
<sequence length="267" mass="29183">MSSVGMAVADGLVVTKRNLLKIRRVPDVLVFSTLSPIMFVLLFTYIFGSAIPLPGVDYVDFLMAGIFAQTVVFGSSFTGTSLAEDMTKGLIDRFRSLPMARSAVLVGRTFADVGINVVSMVVMVITGLLVGWRINGTVLEALAGFGLLLLFAYSVSWLMALIGLSVRSPEVFNNASFIVIFPITFIANTFVPTNNFPTVLKVVAEWNPISALVQAVRELWGNTSPQLPPPDVWPLQHPVLYSGLWMLGLLLVFVPLSIRKYQRVAAR</sequence>
<dbReference type="Proteomes" id="UP000663792">
    <property type="component" value="Unassembled WGS sequence"/>
</dbReference>
<dbReference type="GO" id="GO:0043190">
    <property type="term" value="C:ATP-binding cassette (ABC) transporter complex"/>
    <property type="evidence" value="ECO:0007669"/>
    <property type="project" value="InterPro"/>
</dbReference>
<gene>
    <name evidence="8" type="ORF">JL106_08510</name>
</gene>
<comment type="caution">
    <text evidence="8">The sequence shown here is derived from an EMBL/GenBank/DDBJ whole genome shotgun (WGS) entry which is preliminary data.</text>
</comment>
<comment type="similarity">
    <text evidence="6">Belongs to the ABC-2 integral membrane protein family.</text>
</comment>
<feature type="transmembrane region" description="Helical" evidence="6">
    <location>
        <begin position="239"/>
        <end position="258"/>
    </location>
</feature>
<evidence type="ECO:0000256" key="4">
    <source>
        <dbReference type="ARBA" id="ARBA00023136"/>
    </source>
</evidence>
<dbReference type="Pfam" id="PF01061">
    <property type="entry name" value="ABC2_membrane"/>
    <property type="match status" value="1"/>
</dbReference>
<dbReference type="PROSITE" id="PS51012">
    <property type="entry name" value="ABC_TM2"/>
    <property type="match status" value="1"/>
</dbReference>
<dbReference type="GO" id="GO:0046677">
    <property type="term" value="P:response to antibiotic"/>
    <property type="evidence" value="ECO:0007669"/>
    <property type="project" value="UniProtKB-KW"/>
</dbReference>
<organism evidence="8 9">
    <name type="scientific">Nakamurella leprariae</name>
    <dbReference type="NCBI Taxonomy" id="2803911"/>
    <lineage>
        <taxon>Bacteria</taxon>
        <taxon>Bacillati</taxon>
        <taxon>Actinomycetota</taxon>
        <taxon>Actinomycetes</taxon>
        <taxon>Nakamurellales</taxon>
        <taxon>Nakamurellaceae</taxon>
        <taxon>Nakamurella</taxon>
    </lineage>
</organism>
<keyword evidence="6" id="KW-0813">Transport</keyword>
<protein>
    <recommendedName>
        <fullName evidence="6">Transport permease protein</fullName>
    </recommendedName>
</protein>
<evidence type="ECO:0000313" key="9">
    <source>
        <dbReference type="Proteomes" id="UP000663792"/>
    </source>
</evidence>
<dbReference type="EMBL" id="JAERWK010000010">
    <property type="protein sequence ID" value="MBM9467319.1"/>
    <property type="molecule type" value="Genomic_DNA"/>
</dbReference>
<dbReference type="InterPro" id="IPR047817">
    <property type="entry name" value="ABC2_TM_bact-type"/>
</dbReference>
<keyword evidence="9" id="KW-1185">Reference proteome</keyword>
<evidence type="ECO:0000256" key="1">
    <source>
        <dbReference type="ARBA" id="ARBA00004141"/>
    </source>
</evidence>
<feature type="transmembrane region" description="Helical" evidence="6">
    <location>
        <begin position="61"/>
        <end position="83"/>
    </location>
</feature>
<feature type="transmembrane region" description="Helical" evidence="6">
    <location>
        <begin position="142"/>
        <end position="164"/>
    </location>
</feature>
<reference evidence="8" key="1">
    <citation type="submission" date="2021-01" db="EMBL/GenBank/DDBJ databases">
        <title>YIM 132084 draft genome.</title>
        <authorList>
            <person name="An D."/>
        </authorList>
    </citation>
    <scope>NUCLEOTIDE SEQUENCE</scope>
    <source>
        <strain evidence="8">YIM 132084</strain>
    </source>
</reference>
<dbReference type="RefSeq" id="WP_205260269.1">
    <property type="nucleotide sequence ID" value="NZ_JAERWK010000010.1"/>
</dbReference>
<dbReference type="PIRSF" id="PIRSF006648">
    <property type="entry name" value="DrrB"/>
    <property type="match status" value="1"/>
</dbReference>
<evidence type="ECO:0000256" key="2">
    <source>
        <dbReference type="ARBA" id="ARBA00022692"/>
    </source>
</evidence>